<reference evidence="2 3" key="1">
    <citation type="submission" date="2023-09" db="EMBL/GenBank/DDBJ databases">
        <authorList>
            <person name="Rey-Velasco X."/>
        </authorList>
    </citation>
    <scope>NUCLEOTIDE SEQUENCE [LARGE SCALE GENOMIC DNA]</scope>
    <source>
        <strain evidence="2 3">W332</strain>
    </source>
</reference>
<proteinExistence type="predicted"/>
<dbReference type="SUPFAM" id="SSF56059">
    <property type="entry name" value="Glutathione synthetase ATP-binding domain-like"/>
    <property type="match status" value="1"/>
</dbReference>
<dbReference type="Pfam" id="PF14397">
    <property type="entry name" value="ATPgrasp_ST"/>
    <property type="match status" value="1"/>
</dbReference>
<dbReference type="EMBL" id="JAVRIA010000004">
    <property type="protein sequence ID" value="MDT0558740.1"/>
    <property type="molecule type" value="Genomic_DNA"/>
</dbReference>
<evidence type="ECO:0000313" key="3">
    <source>
        <dbReference type="Proteomes" id="UP001259492"/>
    </source>
</evidence>
<dbReference type="RefSeq" id="WP_311427505.1">
    <property type="nucleotide sequence ID" value="NZ_JAVRIA010000004.1"/>
</dbReference>
<evidence type="ECO:0000259" key="1">
    <source>
        <dbReference type="Pfam" id="PF14397"/>
    </source>
</evidence>
<accession>A0ABU2YKP0</accession>
<gene>
    <name evidence="2" type="ORF">RM697_08780</name>
</gene>
<name>A0ABU2YKP0_9FLAO</name>
<protein>
    <submittedName>
        <fullName evidence="2">Sugar-transfer associated ATP-grasp domain-containing protein</fullName>
    </submittedName>
</protein>
<dbReference type="Proteomes" id="UP001259492">
    <property type="component" value="Unassembled WGS sequence"/>
</dbReference>
<keyword evidence="3" id="KW-1185">Reference proteome</keyword>
<dbReference type="InterPro" id="IPR039523">
    <property type="entry name" value="RimK-rel_E_lig_ATP-grasp"/>
</dbReference>
<organism evidence="2 3">
    <name type="scientific">Microcosmobacter mediterraneus</name>
    <dbReference type="NCBI Taxonomy" id="3075607"/>
    <lineage>
        <taxon>Bacteria</taxon>
        <taxon>Pseudomonadati</taxon>
        <taxon>Bacteroidota</taxon>
        <taxon>Flavobacteriia</taxon>
        <taxon>Flavobacteriales</taxon>
        <taxon>Flavobacteriaceae</taxon>
        <taxon>Microcosmobacter</taxon>
    </lineage>
</organism>
<sequence length="340" mass="39092">MNTRKEINELVFKINAPKLSKEESKKAYAYYKAKGYKLHTTNWHRYFKTINGVFNVKYIPDDIFKAVICPKFNQSKQWPALVDKNITYKLFNEFNQPIRVIQNINGFYYHNDKIISRDAAIKIVKRLNKPMIIKPTIETGQGNMVKVFTLNDNKTSINNLSVIDLLKLYVKDFIIQELVDQSPIMKQLNPSSLNTLRVMTYIRQDKVHVLSTVARIGNPDSVTDNFSAGGIIVGVKSDGKFKEIGYTKYGKVYNQTHTGVVLKGLSIPNYNRVIEMAKNMHIKVPYFKFISWDIGLDKSNEPIFIEYNTYNQSSIIHQITNGPLFGEFTNEILALALKSN</sequence>
<evidence type="ECO:0000313" key="2">
    <source>
        <dbReference type="EMBL" id="MDT0558740.1"/>
    </source>
</evidence>
<feature type="domain" description="Alpha-L-glutamate ligase-related protein ATP-grasp" evidence="1">
    <location>
        <begin position="70"/>
        <end position="323"/>
    </location>
</feature>
<comment type="caution">
    <text evidence="2">The sequence shown here is derived from an EMBL/GenBank/DDBJ whole genome shotgun (WGS) entry which is preliminary data.</text>
</comment>